<organism evidence="2 3">
    <name type="scientific">Clostridium combesii</name>
    <dbReference type="NCBI Taxonomy" id="39481"/>
    <lineage>
        <taxon>Bacteria</taxon>
        <taxon>Bacillati</taxon>
        <taxon>Bacillota</taxon>
        <taxon>Clostridia</taxon>
        <taxon>Eubacteriales</taxon>
        <taxon>Clostridiaceae</taxon>
        <taxon>Clostridium</taxon>
    </lineage>
</organism>
<accession>A0A2G7HHR5</accession>
<evidence type="ECO:0000313" key="2">
    <source>
        <dbReference type="EMBL" id="PIH04643.1"/>
    </source>
</evidence>
<dbReference type="InterPro" id="IPR016181">
    <property type="entry name" value="Acyl_CoA_acyltransferase"/>
</dbReference>
<proteinExistence type="predicted"/>
<protein>
    <submittedName>
        <fullName evidence="2">GNAT family N-acetyltransferase</fullName>
    </submittedName>
</protein>
<evidence type="ECO:0000313" key="3">
    <source>
        <dbReference type="Proteomes" id="UP000231322"/>
    </source>
</evidence>
<dbReference type="GO" id="GO:0016747">
    <property type="term" value="F:acyltransferase activity, transferring groups other than amino-acyl groups"/>
    <property type="evidence" value="ECO:0007669"/>
    <property type="project" value="InterPro"/>
</dbReference>
<dbReference type="AlphaFoldDB" id="A0A2G7HHR5"/>
<gene>
    <name evidence="2" type="ORF">CS538_08595</name>
</gene>
<feature type="domain" description="N-acetyltransferase" evidence="1">
    <location>
        <begin position="10"/>
        <end position="174"/>
    </location>
</feature>
<dbReference type="Proteomes" id="UP000231322">
    <property type="component" value="Unassembled WGS sequence"/>
</dbReference>
<name>A0A2G7HHR5_9CLOT</name>
<evidence type="ECO:0000259" key="1">
    <source>
        <dbReference type="PROSITE" id="PS51186"/>
    </source>
</evidence>
<dbReference type="EMBL" id="PEIK01000005">
    <property type="protein sequence ID" value="PIH04643.1"/>
    <property type="molecule type" value="Genomic_DNA"/>
</dbReference>
<keyword evidence="3" id="KW-1185">Reference proteome</keyword>
<keyword evidence="2" id="KW-0808">Transferase</keyword>
<dbReference type="Pfam" id="PF00583">
    <property type="entry name" value="Acetyltransf_1"/>
    <property type="match status" value="1"/>
</dbReference>
<sequence>MDKGVDMEQYIFELAQYGDIKDILSLIKLRIKWMDEKGIEQWNKTNYLNCYPSEYFQNCISRKELYVLKVKENKTIVGAVALHTYDSRWKDKDSSYYIHNLVTSVNACCAGTVLINNCELIAKNNNKRYLRLDCQASNIKLNEYYERLGFGYVGIIKDGLYVGNKREKIISKFI</sequence>
<dbReference type="RefSeq" id="WP_099839186.1">
    <property type="nucleotide sequence ID" value="NZ_PEIK01000005.1"/>
</dbReference>
<reference evidence="2 3" key="1">
    <citation type="submission" date="2017-10" db="EMBL/GenBank/DDBJ databases">
        <title>Reclassification of Eubacterium combesii and discrepancies in the nomenclature of botulinum neurotoxin producing clostridia. Request for an Opinion.</title>
        <authorList>
            <person name="Dobritsa A.P."/>
            <person name="Kutumbaka K.K."/>
            <person name="Samadpour M."/>
        </authorList>
    </citation>
    <scope>NUCLEOTIDE SEQUENCE [LARGE SCALE GENOMIC DNA]</scope>
    <source>
        <strain evidence="2 3">DSM 20696</strain>
    </source>
</reference>
<dbReference type="PROSITE" id="PS51186">
    <property type="entry name" value="GNAT"/>
    <property type="match status" value="1"/>
</dbReference>
<dbReference type="Gene3D" id="3.40.630.30">
    <property type="match status" value="1"/>
</dbReference>
<dbReference type="SUPFAM" id="SSF55729">
    <property type="entry name" value="Acyl-CoA N-acyltransferases (Nat)"/>
    <property type="match status" value="1"/>
</dbReference>
<comment type="caution">
    <text evidence="2">The sequence shown here is derived from an EMBL/GenBank/DDBJ whole genome shotgun (WGS) entry which is preliminary data.</text>
</comment>
<dbReference type="InterPro" id="IPR000182">
    <property type="entry name" value="GNAT_dom"/>
</dbReference>